<evidence type="ECO:0000256" key="7">
    <source>
        <dbReference type="ARBA" id="ARBA00022898"/>
    </source>
</evidence>
<evidence type="ECO:0000256" key="8">
    <source>
        <dbReference type="ARBA" id="ARBA00022919"/>
    </source>
</evidence>
<evidence type="ECO:0000256" key="3">
    <source>
        <dbReference type="ARBA" id="ARBA00004991"/>
    </source>
</evidence>
<evidence type="ECO:0000259" key="11">
    <source>
        <dbReference type="Pfam" id="PF00155"/>
    </source>
</evidence>
<dbReference type="GO" id="GO:0030170">
    <property type="term" value="F:pyridoxal phosphate binding"/>
    <property type="evidence" value="ECO:0007669"/>
    <property type="project" value="InterPro"/>
</dbReference>
<gene>
    <name evidence="12" type="ORF">DASB73_028820</name>
</gene>
<evidence type="ECO:0000313" key="13">
    <source>
        <dbReference type="Proteomes" id="UP001362899"/>
    </source>
</evidence>
<feature type="domain" description="Aminotransferase class I/classII large" evidence="11">
    <location>
        <begin position="130"/>
        <end position="437"/>
    </location>
</feature>
<evidence type="ECO:0000256" key="2">
    <source>
        <dbReference type="ARBA" id="ARBA00004760"/>
    </source>
</evidence>
<dbReference type="Pfam" id="PF00155">
    <property type="entry name" value="Aminotran_1_2"/>
    <property type="match status" value="1"/>
</dbReference>
<dbReference type="GO" id="GO:0004758">
    <property type="term" value="F:serine C-palmitoyltransferase activity"/>
    <property type="evidence" value="ECO:0007669"/>
    <property type="project" value="TreeGrafter"/>
</dbReference>
<dbReference type="EC" id="2.3.1.50" evidence="5"/>
<sequence>MDQLPTKVGVAVEQNLRRALEIFKKIPGSSYIAQYIRKSHQNDPARTLFEFLLFLFALRYFLASKQSYFKRDYLKLSENEVEELIEEWEPKPLISSLSDEDKMLLKEVPVVESASNEKVVIQGSETPELLNLTATDFFSRRNDKEITELAVEKIKYYGVGSCGPAGFYGNEDVHIRCEESLANFLGTQKCILYSQGYSTAPSVIPCFAKRGDVLFVDDAVCMPIQRGIELSRSKVYYFAHNDMKNLEDNLIKANSLYKGRGRIPRKFIITEGLFEYTGNSPDLVKIIELKKKYKARLILDESWSLGVLGRTGRGLAEECGISRSEIDATIGSLATGLGLYGGFCAGSSALVEHQRIISLAYTYSATEPPYLAGCTSYVVDRMAKGVYSQELHDLREKAHHLYTELNKCTEIDLISRPDSPLVIFTLRSNETADDSSASKAVHNVVMTARKNGLLLTRLGQVSQWENFGSLNAVQILLPNSLSVEKVKETAKKIIACVQEAQATN</sequence>
<evidence type="ECO:0000256" key="1">
    <source>
        <dbReference type="ARBA" id="ARBA00001933"/>
    </source>
</evidence>
<dbReference type="Proteomes" id="UP001362899">
    <property type="component" value="Unassembled WGS sequence"/>
</dbReference>
<keyword evidence="8" id="KW-0746">Sphingolipid metabolism</keyword>
<dbReference type="Gene3D" id="3.40.640.10">
    <property type="entry name" value="Type I PLP-dependent aspartate aminotransferase-like (Major domain)"/>
    <property type="match status" value="1"/>
</dbReference>
<dbReference type="EMBL" id="BTGC01000008">
    <property type="protein sequence ID" value="GMM51919.1"/>
    <property type="molecule type" value="Genomic_DNA"/>
</dbReference>
<dbReference type="PANTHER" id="PTHR13693:SF2">
    <property type="entry name" value="SERINE PALMITOYLTRANSFERASE 1"/>
    <property type="match status" value="1"/>
</dbReference>
<keyword evidence="9" id="KW-0443">Lipid metabolism</keyword>
<dbReference type="InterPro" id="IPR004839">
    <property type="entry name" value="Aminotransferase_I/II_large"/>
</dbReference>
<organism evidence="12 13">
    <name type="scientific">Starmerella bacillaris</name>
    <name type="common">Yeast</name>
    <name type="synonym">Candida zemplinina</name>
    <dbReference type="NCBI Taxonomy" id="1247836"/>
    <lineage>
        <taxon>Eukaryota</taxon>
        <taxon>Fungi</taxon>
        <taxon>Dikarya</taxon>
        <taxon>Ascomycota</taxon>
        <taxon>Saccharomycotina</taxon>
        <taxon>Dipodascomycetes</taxon>
        <taxon>Dipodascales</taxon>
        <taxon>Trichomonascaceae</taxon>
        <taxon>Starmerella</taxon>
    </lineage>
</organism>
<dbReference type="GO" id="GO:0046512">
    <property type="term" value="P:sphingosine biosynthetic process"/>
    <property type="evidence" value="ECO:0007669"/>
    <property type="project" value="TreeGrafter"/>
</dbReference>
<comment type="caution">
    <text evidence="12">The sequence shown here is derived from an EMBL/GenBank/DDBJ whole genome shotgun (WGS) entry which is preliminary data.</text>
</comment>
<comment type="pathway">
    <text evidence="3">Sphingolipid metabolism.</text>
</comment>
<dbReference type="Gene3D" id="3.90.1150.10">
    <property type="entry name" value="Aspartate Aminotransferase, domain 1"/>
    <property type="match status" value="1"/>
</dbReference>
<proteinExistence type="inferred from homology"/>
<evidence type="ECO:0000256" key="5">
    <source>
        <dbReference type="ARBA" id="ARBA00013220"/>
    </source>
</evidence>
<dbReference type="SUPFAM" id="SSF53383">
    <property type="entry name" value="PLP-dependent transferases"/>
    <property type="match status" value="1"/>
</dbReference>
<keyword evidence="7" id="KW-0663">Pyridoxal phosphate</keyword>
<dbReference type="InterPro" id="IPR015424">
    <property type="entry name" value="PyrdxlP-dep_Trfase"/>
</dbReference>
<accession>A0AAV5RN39</accession>
<evidence type="ECO:0000256" key="9">
    <source>
        <dbReference type="ARBA" id="ARBA00023098"/>
    </source>
</evidence>
<dbReference type="GO" id="GO:0046513">
    <property type="term" value="P:ceramide biosynthetic process"/>
    <property type="evidence" value="ECO:0007669"/>
    <property type="project" value="TreeGrafter"/>
</dbReference>
<evidence type="ECO:0000256" key="6">
    <source>
        <dbReference type="ARBA" id="ARBA00022679"/>
    </source>
</evidence>
<evidence type="ECO:0000313" key="12">
    <source>
        <dbReference type="EMBL" id="GMM51919.1"/>
    </source>
</evidence>
<keyword evidence="6" id="KW-0808">Transferase</keyword>
<keyword evidence="10" id="KW-0012">Acyltransferase</keyword>
<comment type="similarity">
    <text evidence="4">Belongs to the class-II pyridoxal-phosphate-dependent aminotransferase family.</text>
</comment>
<dbReference type="PANTHER" id="PTHR13693">
    <property type="entry name" value="CLASS II AMINOTRANSFERASE/8-AMINO-7-OXONONANOATE SYNTHASE"/>
    <property type="match status" value="1"/>
</dbReference>
<dbReference type="InterPro" id="IPR015422">
    <property type="entry name" value="PyrdxlP-dep_Trfase_small"/>
</dbReference>
<evidence type="ECO:0000256" key="4">
    <source>
        <dbReference type="ARBA" id="ARBA00008392"/>
    </source>
</evidence>
<comment type="pathway">
    <text evidence="2">Lipid metabolism; sphingolipid metabolism.</text>
</comment>
<dbReference type="AlphaFoldDB" id="A0AAV5RN39"/>
<reference evidence="12 13" key="1">
    <citation type="journal article" date="2023" name="Elife">
        <title>Identification of key yeast species and microbe-microbe interactions impacting larval growth of Drosophila in the wild.</title>
        <authorList>
            <person name="Mure A."/>
            <person name="Sugiura Y."/>
            <person name="Maeda R."/>
            <person name="Honda K."/>
            <person name="Sakurai N."/>
            <person name="Takahashi Y."/>
            <person name="Watada M."/>
            <person name="Katoh T."/>
            <person name="Gotoh A."/>
            <person name="Gotoh Y."/>
            <person name="Taniguchi I."/>
            <person name="Nakamura K."/>
            <person name="Hayashi T."/>
            <person name="Katayama T."/>
            <person name="Uemura T."/>
            <person name="Hattori Y."/>
        </authorList>
    </citation>
    <scope>NUCLEOTIDE SEQUENCE [LARGE SCALE GENOMIC DNA]</scope>
    <source>
        <strain evidence="12 13">SB-73</strain>
    </source>
</reference>
<name>A0AAV5RN39_STABA</name>
<dbReference type="GO" id="GO:0016020">
    <property type="term" value="C:membrane"/>
    <property type="evidence" value="ECO:0007669"/>
    <property type="project" value="GOC"/>
</dbReference>
<keyword evidence="13" id="KW-1185">Reference proteome</keyword>
<comment type="cofactor">
    <cofactor evidence="1">
        <name>pyridoxal 5'-phosphate</name>
        <dbReference type="ChEBI" id="CHEBI:597326"/>
    </cofactor>
</comment>
<dbReference type="InterPro" id="IPR050087">
    <property type="entry name" value="AON_synthase_class-II"/>
</dbReference>
<evidence type="ECO:0000256" key="10">
    <source>
        <dbReference type="ARBA" id="ARBA00023315"/>
    </source>
</evidence>
<dbReference type="InterPro" id="IPR015421">
    <property type="entry name" value="PyrdxlP-dep_Trfase_major"/>
</dbReference>
<protein>
    <recommendedName>
        <fullName evidence="5">serine C-palmitoyltransferase</fullName>
        <ecNumber evidence="5">2.3.1.50</ecNumber>
    </recommendedName>
</protein>
<dbReference type="GO" id="GO:0005783">
    <property type="term" value="C:endoplasmic reticulum"/>
    <property type="evidence" value="ECO:0007669"/>
    <property type="project" value="TreeGrafter"/>
</dbReference>